<dbReference type="EMBL" id="RZHH01000003">
    <property type="protein sequence ID" value="RYJ08121.1"/>
    <property type="molecule type" value="Genomic_DNA"/>
</dbReference>
<gene>
    <name evidence="2" type="ORF">ELS19_16215</name>
</gene>
<name>A0A482SYP8_9EURY</name>
<feature type="region of interest" description="Disordered" evidence="1">
    <location>
        <begin position="1"/>
        <end position="65"/>
    </location>
</feature>
<feature type="compositionally biased region" description="Basic and acidic residues" evidence="1">
    <location>
        <begin position="36"/>
        <end position="56"/>
    </location>
</feature>
<dbReference type="AlphaFoldDB" id="A0A482SYP8"/>
<protein>
    <submittedName>
        <fullName evidence="2">Uncharacterized protein</fullName>
    </submittedName>
</protein>
<organism evidence="2 3">
    <name type="scientific">Halogeometricum borinquense</name>
    <dbReference type="NCBI Taxonomy" id="60847"/>
    <lineage>
        <taxon>Archaea</taxon>
        <taxon>Methanobacteriati</taxon>
        <taxon>Methanobacteriota</taxon>
        <taxon>Stenosarchaea group</taxon>
        <taxon>Halobacteria</taxon>
        <taxon>Halobacteriales</taxon>
        <taxon>Haloferacaceae</taxon>
        <taxon>Halogeometricum</taxon>
    </lineage>
</organism>
<evidence type="ECO:0000313" key="3">
    <source>
        <dbReference type="Proteomes" id="UP000294028"/>
    </source>
</evidence>
<accession>A0A482SYP8</accession>
<comment type="caution">
    <text evidence="2">The sequence shown here is derived from an EMBL/GenBank/DDBJ whole genome shotgun (WGS) entry which is preliminary data.</text>
</comment>
<feature type="compositionally biased region" description="Acidic residues" evidence="1">
    <location>
        <begin position="1"/>
        <end position="16"/>
    </location>
</feature>
<evidence type="ECO:0000313" key="2">
    <source>
        <dbReference type="EMBL" id="RYJ08121.1"/>
    </source>
</evidence>
<evidence type="ECO:0000256" key="1">
    <source>
        <dbReference type="SAM" id="MobiDB-lite"/>
    </source>
</evidence>
<reference evidence="2 3" key="1">
    <citation type="submission" date="2018-12" db="EMBL/GenBank/DDBJ databases">
        <title>Genome analysis provides insights into bioremediation potentialities of Halogeometricum borinquense strain N11.</title>
        <authorList>
            <person name="Najjari A."/>
            <person name="Youssef N."/>
            <person name="Fhoula I."/>
            <person name="Ben Dhia O."/>
            <person name="Mahjoubi M."/>
            <person name="Ouzari H.I."/>
            <person name="Cherif A."/>
        </authorList>
    </citation>
    <scope>NUCLEOTIDE SEQUENCE [LARGE SCALE GENOMIC DNA]</scope>
    <source>
        <strain evidence="2 3">N11</strain>
    </source>
</reference>
<dbReference type="Proteomes" id="UP000294028">
    <property type="component" value="Unassembled WGS sequence"/>
</dbReference>
<sequence>MTDDECEDIETEETEEQSSLVDRIKPGQDVTNVYQRKYDSKPERNHLNRMEEKESRSLAGFNLVK</sequence>
<proteinExistence type="predicted"/>